<evidence type="ECO:0000256" key="3">
    <source>
        <dbReference type="ARBA" id="ARBA00074730"/>
    </source>
</evidence>
<dbReference type="PANTHER" id="PTHR47507:SF6">
    <property type="entry name" value="BARRIER-TO-AUTOINTEGRATION FACTOR"/>
    <property type="match status" value="1"/>
</dbReference>
<dbReference type="InterPro" id="IPR036617">
    <property type="entry name" value="BAF_sf"/>
</dbReference>
<name>A0A7R9QC14_9ACAR</name>
<evidence type="ECO:0000256" key="1">
    <source>
        <dbReference type="ARBA" id="ARBA00004123"/>
    </source>
</evidence>
<keyword evidence="6" id="KW-1185">Reference proteome</keyword>
<dbReference type="EMBL" id="OC915096">
    <property type="protein sequence ID" value="CAD7638606.1"/>
    <property type="molecule type" value="Genomic_DNA"/>
</dbReference>
<protein>
    <recommendedName>
        <fullName evidence="3">Barrier-to-autointegration factor-like protein</fullName>
    </recommendedName>
    <alternativeName>
        <fullName evidence="4">Barrier-to-autointegration factor 2</fullName>
    </alternativeName>
</protein>
<dbReference type="AlphaFoldDB" id="A0A7R9QC14"/>
<dbReference type="EMBL" id="CAJPVJ010000271">
    <property type="protein sequence ID" value="CAG2161893.1"/>
    <property type="molecule type" value="Genomic_DNA"/>
</dbReference>
<dbReference type="Proteomes" id="UP000728032">
    <property type="component" value="Unassembled WGS sequence"/>
</dbReference>
<dbReference type="PANTHER" id="PTHR47507">
    <property type="entry name" value="BARRIER TO AUTOINTEGRATION FACTOR 2"/>
    <property type="match status" value="1"/>
</dbReference>
<evidence type="ECO:0000256" key="4">
    <source>
        <dbReference type="ARBA" id="ARBA00079764"/>
    </source>
</evidence>
<evidence type="ECO:0000313" key="5">
    <source>
        <dbReference type="EMBL" id="CAD7638606.1"/>
    </source>
</evidence>
<sequence>MGEKPVTDLAGIGEVLGKRLESKGFDKAYVVLGQFLVLKKNQELFVEWLKDLSGANAKQAKDCCQCLGEWCDQFLSLSTTPMGEKPVTDLAGIGEVLGKRLESKGFDKAYVVLGQFLVLKKNQELFVEWLKDLSGANAKQAKDCCQCLGEWCDQFL</sequence>
<evidence type="ECO:0000256" key="2">
    <source>
        <dbReference type="ARBA" id="ARBA00023242"/>
    </source>
</evidence>
<keyword evidence="2" id="KW-0539">Nucleus</keyword>
<dbReference type="SMART" id="SM01023">
    <property type="entry name" value="BAF"/>
    <property type="match status" value="2"/>
</dbReference>
<accession>A0A7R9QC14</accession>
<dbReference type="GO" id="GO:0000793">
    <property type="term" value="C:condensed chromosome"/>
    <property type="evidence" value="ECO:0007669"/>
    <property type="project" value="TreeGrafter"/>
</dbReference>
<dbReference type="GO" id="GO:0003677">
    <property type="term" value="F:DNA binding"/>
    <property type="evidence" value="ECO:0007669"/>
    <property type="project" value="InterPro"/>
</dbReference>
<organism evidence="5">
    <name type="scientific">Oppiella nova</name>
    <dbReference type="NCBI Taxonomy" id="334625"/>
    <lineage>
        <taxon>Eukaryota</taxon>
        <taxon>Metazoa</taxon>
        <taxon>Ecdysozoa</taxon>
        <taxon>Arthropoda</taxon>
        <taxon>Chelicerata</taxon>
        <taxon>Arachnida</taxon>
        <taxon>Acari</taxon>
        <taxon>Acariformes</taxon>
        <taxon>Sarcoptiformes</taxon>
        <taxon>Oribatida</taxon>
        <taxon>Brachypylina</taxon>
        <taxon>Oppioidea</taxon>
        <taxon>Oppiidae</taxon>
        <taxon>Oppiella</taxon>
    </lineage>
</organism>
<dbReference type="FunFam" id="1.10.150.40:FF:000002">
    <property type="entry name" value="Barrier to autointegration factor 2"/>
    <property type="match status" value="2"/>
</dbReference>
<dbReference type="SUPFAM" id="SSF47798">
    <property type="entry name" value="Barrier-to-autointegration factor, BAF"/>
    <property type="match status" value="2"/>
</dbReference>
<dbReference type="GO" id="GO:0005634">
    <property type="term" value="C:nucleus"/>
    <property type="evidence" value="ECO:0007669"/>
    <property type="project" value="UniProtKB-SubCell"/>
</dbReference>
<reference evidence="5" key="1">
    <citation type="submission" date="2020-11" db="EMBL/GenBank/DDBJ databases">
        <authorList>
            <person name="Tran Van P."/>
        </authorList>
    </citation>
    <scope>NUCLEOTIDE SEQUENCE</scope>
</reference>
<dbReference type="Gene3D" id="1.10.150.40">
    <property type="entry name" value="Barrier-to-autointegration factor, BAF"/>
    <property type="match status" value="2"/>
</dbReference>
<evidence type="ECO:0000313" key="6">
    <source>
        <dbReference type="Proteomes" id="UP000728032"/>
    </source>
</evidence>
<dbReference type="GO" id="GO:0051276">
    <property type="term" value="P:chromosome organization"/>
    <property type="evidence" value="ECO:0007669"/>
    <property type="project" value="TreeGrafter"/>
</dbReference>
<proteinExistence type="predicted"/>
<dbReference type="InterPro" id="IPR004122">
    <property type="entry name" value="BAF_prot"/>
</dbReference>
<dbReference type="InterPro" id="IPR051387">
    <property type="entry name" value="BAF"/>
</dbReference>
<gene>
    <name evidence="5" type="ORF">ONB1V03_LOCUS1494</name>
</gene>
<comment type="subcellular location">
    <subcellularLocation>
        <location evidence="1">Nucleus</location>
    </subcellularLocation>
</comment>
<dbReference type="Pfam" id="PF02961">
    <property type="entry name" value="SAM_BAF"/>
    <property type="match status" value="2"/>
</dbReference>
<dbReference type="OrthoDB" id="9997163at2759"/>